<reference evidence="2 3" key="1">
    <citation type="journal article" date="2019" name="Sci. Rep.">
        <title>Orb-weaving spider Araneus ventricosus genome elucidates the spidroin gene catalogue.</title>
        <authorList>
            <person name="Kono N."/>
            <person name="Nakamura H."/>
            <person name="Ohtoshi R."/>
            <person name="Moran D.A.P."/>
            <person name="Shinohara A."/>
            <person name="Yoshida Y."/>
            <person name="Fujiwara M."/>
            <person name="Mori M."/>
            <person name="Tomita M."/>
            <person name="Arakawa K."/>
        </authorList>
    </citation>
    <scope>NUCLEOTIDE SEQUENCE [LARGE SCALE GENOMIC DNA]</scope>
</reference>
<organism evidence="2 3">
    <name type="scientific">Araneus ventricosus</name>
    <name type="common">Orbweaver spider</name>
    <name type="synonym">Epeira ventricosa</name>
    <dbReference type="NCBI Taxonomy" id="182803"/>
    <lineage>
        <taxon>Eukaryota</taxon>
        <taxon>Metazoa</taxon>
        <taxon>Ecdysozoa</taxon>
        <taxon>Arthropoda</taxon>
        <taxon>Chelicerata</taxon>
        <taxon>Arachnida</taxon>
        <taxon>Araneae</taxon>
        <taxon>Araneomorphae</taxon>
        <taxon>Entelegynae</taxon>
        <taxon>Araneoidea</taxon>
        <taxon>Araneidae</taxon>
        <taxon>Araneus</taxon>
    </lineage>
</organism>
<feature type="compositionally biased region" description="Low complexity" evidence="1">
    <location>
        <begin position="200"/>
        <end position="235"/>
    </location>
</feature>
<evidence type="ECO:0000256" key="1">
    <source>
        <dbReference type="SAM" id="MobiDB-lite"/>
    </source>
</evidence>
<feature type="non-terminal residue" evidence="2">
    <location>
        <position position="260"/>
    </location>
</feature>
<feature type="compositionally biased region" description="Low complexity" evidence="1">
    <location>
        <begin position="108"/>
        <end position="123"/>
    </location>
</feature>
<feature type="compositionally biased region" description="Polar residues" evidence="1">
    <location>
        <begin position="25"/>
        <end position="35"/>
    </location>
</feature>
<comment type="caution">
    <text evidence="2">The sequence shown here is derived from an EMBL/GenBank/DDBJ whole genome shotgun (WGS) entry which is preliminary data.</text>
</comment>
<evidence type="ECO:0000313" key="2">
    <source>
        <dbReference type="EMBL" id="GBO25867.1"/>
    </source>
</evidence>
<evidence type="ECO:0000313" key="3">
    <source>
        <dbReference type="Proteomes" id="UP000499080"/>
    </source>
</evidence>
<dbReference type="EMBL" id="BGPR01048848">
    <property type="protein sequence ID" value="GBO25867.1"/>
    <property type="molecule type" value="Genomic_DNA"/>
</dbReference>
<feature type="compositionally biased region" description="Polar residues" evidence="1">
    <location>
        <begin position="129"/>
        <end position="145"/>
    </location>
</feature>
<name>A0A4Y2VQ44_ARAVE</name>
<sequence length="260" mass="26539">ELDFVDIYLPVFTEIKSSTEEKASPTITENENQMVENDDPEASSFRAGSQEIPSSAKDLHRQVVPGMGGFVATPNNEPCASTSKCEKTIEASSESTISATEVVDPCATTSSCTSSGTDSSSTSAVTDAPWNTPTGTPPSTVNSDSMAPELTTAGSTSPEAKSPEKTTLESGISTDAGITTTEFLATSTTPETENSKTIASESMTPGSSSPTTNSSEGTTLESVVSTSSDPGSSTVENPTTGTSAETANSEAISLESTTPG</sequence>
<feature type="compositionally biased region" description="Polar residues" evidence="1">
    <location>
        <begin position="168"/>
        <end position="199"/>
    </location>
</feature>
<dbReference type="Proteomes" id="UP000499080">
    <property type="component" value="Unassembled WGS sequence"/>
</dbReference>
<keyword evidence="3" id="KW-1185">Reference proteome</keyword>
<proteinExistence type="predicted"/>
<protein>
    <submittedName>
        <fullName evidence="2">Uncharacterized protein</fullName>
    </submittedName>
</protein>
<feature type="compositionally biased region" description="Polar residues" evidence="1">
    <location>
        <begin position="236"/>
        <end position="260"/>
    </location>
</feature>
<gene>
    <name evidence="2" type="ORF">AVEN_43937-2_1</name>
</gene>
<dbReference type="AlphaFoldDB" id="A0A4Y2VQ44"/>
<feature type="region of interest" description="Disordered" evidence="1">
    <location>
        <begin position="18"/>
        <end position="55"/>
    </location>
</feature>
<feature type="non-terminal residue" evidence="2">
    <location>
        <position position="1"/>
    </location>
</feature>
<accession>A0A4Y2VQ44</accession>
<feature type="region of interest" description="Disordered" evidence="1">
    <location>
        <begin position="103"/>
        <end position="260"/>
    </location>
</feature>